<organism evidence="1 2">
    <name type="scientific">Candidatus Merdimorpha stercoravium</name>
    <dbReference type="NCBI Taxonomy" id="2840863"/>
    <lineage>
        <taxon>Bacteria</taxon>
        <taxon>Pseudomonadati</taxon>
        <taxon>Bacteroidota</taxon>
        <taxon>Flavobacteriia</taxon>
        <taxon>Flavobacteriales</taxon>
        <taxon>Candidatus Merdimorpha</taxon>
    </lineage>
</organism>
<dbReference type="PROSITE" id="PS51257">
    <property type="entry name" value="PROKAR_LIPOPROTEIN"/>
    <property type="match status" value="1"/>
</dbReference>
<reference evidence="1" key="1">
    <citation type="submission" date="2020-10" db="EMBL/GenBank/DDBJ databases">
        <authorList>
            <person name="Gilroy R."/>
        </authorList>
    </citation>
    <scope>NUCLEOTIDE SEQUENCE</scope>
    <source>
        <strain evidence="1">1383</strain>
    </source>
</reference>
<evidence type="ECO:0000313" key="1">
    <source>
        <dbReference type="EMBL" id="HIT97921.1"/>
    </source>
</evidence>
<sequence length="338" mass="37993">MGKRFLPLLLPLLILTGCGRKVRTNAYPGDVPPSTGAVLEVVAVVDSSLYSERTRAALYRYISPVKPGQPQRERQTKLYIIPRSSFSRTYRTMRNLVLVEHSDSLSGLTTARDVYAAPQNVFTLRASNERQAAEQIAQSGDYIFQAIRQTAIDALQDRFSRITNTRLKAVSALGIDIRIPNYYHVAVAEKDFVWLTMDISKRGIKGTANLLLYTADTEALGTSDPIALRDSLSRRYVPGQIDSSFMAVEKIAVRPQKENARLGDIPVVFSYGYWRVVRDYMGGSFINYCAIDPDTGIAYCADGFVYLPFEEKESFMLELEAILRTFRPTALSEKKTER</sequence>
<accession>A0A9D1H9L8</accession>
<name>A0A9D1H9L8_9FLAO</name>
<evidence type="ECO:0000313" key="2">
    <source>
        <dbReference type="Proteomes" id="UP000824161"/>
    </source>
</evidence>
<comment type="caution">
    <text evidence="1">The sequence shown here is derived from an EMBL/GenBank/DDBJ whole genome shotgun (WGS) entry which is preliminary data.</text>
</comment>
<proteinExistence type="predicted"/>
<protein>
    <submittedName>
        <fullName evidence="1">DUF4837 family protein</fullName>
    </submittedName>
</protein>
<gene>
    <name evidence="1" type="ORF">IAC44_03685</name>
</gene>
<dbReference type="Pfam" id="PF16125">
    <property type="entry name" value="DUF4837"/>
    <property type="match status" value="1"/>
</dbReference>
<dbReference type="AlphaFoldDB" id="A0A9D1H9L8"/>
<dbReference type="EMBL" id="DVLY01000087">
    <property type="protein sequence ID" value="HIT97921.1"/>
    <property type="molecule type" value="Genomic_DNA"/>
</dbReference>
<dbReference type="InterPro" id="IPR032286">
    <property type="entry name" value="DUF4837"/>
</dbReference>
<dbReference type="Proteomes" id="UP000824161">
    <property type="component" value="Unassembled WGS sequence"/>
</dbReference>
<reference evidence="1" key="2">
    <citation type="journal article" date="2021" name="PeerJ">
        <title>Extensive microbial diversity within the chicken gut microbiome revealed by metagenomics and culture.</title>
        <authorList>
            <person name="Gilroy R."/>
            <person name="Ravi A."/>
            <person name="Getino M."/>
            <person name="Pursley I."/>
            <person name="Horton D.L."/>
            <person name="Alikhan N.F."/>
            <person name="Baker D."/>
            <person name="Gharbi K."/>
            <person name="Hall N."/>
            <person name="Watson M."/>
            <person name="Adriaenssens E.M."/>
            <person name="Foster-Nyarko E."/>
            <person name="Jarju S."/>
            <person name="Secka A."/>
            <person name="Antonio M."/>
            <person name="Oren A."/>
            <person name="Chaudhuri R.R."/>
            <person name="La Ragione R."/>
            <person name="Hildebrand F."/>
            <person name="Pallen M.J."/>
        </authorList>
    </citation>
    <scope>NUCLEOTIDE SEQUENCE</scope>
    <source>
        <strain evidence="1">1383</strain>
    </source>
</reference>